<organism evidence="1 2">
    <name type="scientific">Fusarium solani subsp. cucurbitae</name>
    <name type="common">Neocosmosporum cucurbitae</name>
    <dbReference type="NCBI Taxonomy" id="2747967"/>
    <lineage>
        <taxon>Eukaryota</taxon>
        <taxon>Fungi</taxon>
        <taxon>Dikarya</taxon>
        <taxon>Ascomycota</taxon>
        <taxon>Pezizomycotina</taxon>
        <taxon>Sordariomycetes</taxon>
        <taxon>Hypocreomycetidae</taxon>
        <taxon>Hypocreales</taxon>
        <taxon>Nectriaceae</taxon>
        <taxon>Fusarium</taxon>
        <taxon>Fusarium solani species complex</taxon>
    </lineage>
</organism>
<sequence length="193" mass="22194">MTFCLGCRQTLRRSPVSHSLKMISQRTLNTSPRFSDDVGSLISSVQVLSNDDQTQSRSFTSDMESSSADTCGGNSSGSGNRDRSKFEEDPLIRMEKDECVRDGIFSCNWGNCRKEFGCNSRRTRHLRSHYKPVYCPWPGCVHKSAWQKEMRKHFNSHQSKKSCECPFCPVMFTRHDNLPRHLREVHGGRKRAR</sequence>
<evidence type="ECO:0000313" key="2">
    <source>
        <dbReference type="Proteomes" id="UP000830768"/>
    </source>
</evidence>
<protein>
    <submittedName>
        <fullName evidence="1">Uncharacterized protein</fullName>
    </submittedName>
</protein>
<reference evidence="1" key="1">
    <citation type="submission" date="2021-11" db="EMBL/GenBank/DDBJ databases">
        <title>Fusarium solani-melongenae Genome sequencing and assembly.</title>
        <authorList>
            <person name="Xie S."/>
            <person name="Huang L."/>
            <person name="Zhang X."/>
        </authorList>
    </citation>
    <scope>NUCLEOTIDE SEQUENCE</scope>
    <source>
        <strain evidence="1">CRI 24-3</strain>
    </source>
</reference>
<gene>
    <name evidence="1" type="ORF">LCI18_005668</name>
</gene>
<evidence type="ECO:0000313" key="1">
    <source>
        <dbReference type="EMBL" id="UPK94733.1"/>
    </source>
</evidence>
<keyword evidence="2" id="KW-1185">Reference proteome</keyword>
<dbReference type="EMBL" id="CP090033">
    <property type="protein sequence ID" value="UPK94733.1"/>
    <property type="molecule type" value="Genomic_DNA"/>
</dbReference>
<proteinExistence type="predicted"/>
<name>A0ACD3Z0F6_FUSSC</name>
<dbReference type="Proteomes" id="UP000830768">
    <property type="component" value="Chromosome 4"/>
</dbReference>
<accession>A0ACD3Z0F6</accession>